<dbReference type="EMBL" id="RCHI01000017">
    <property type="protein sequence ID" value="RLL62993.1"/>
    <property type="molecule type" value="Genomic_DNA"/>
</dbReference>
<dbReference type="InterPro" id="IPR036930">
    <property type="entry name" value="WGR_dom_sf"/>
</dbReference>
<evidence type="ECO:0000313" key="3">
    <source>
        <dbReference type="Proteomes" id="UP000279673"/>
    </source>
</evidence>
<gene>
    <name evidence="2" type="ORF">DYS74_15300</name>
</gene>
<dbReference type="Pfam" id="PF05406">
    <property type="entry name" value="WGR"/>
    <property type="match status" value="1"/>
</dbReference>
<dbReference type="AlphaFoldDB" id="A0A421BKF7"/>
<comment type="caution">
    <text evidence="2">The sequence shown here is derived from an EMBL/GenBank/DDBJ whole genome shotgun (WGS) entry which is preliminary data.</text>
</comment>
<reference evidence="2 3" key="1">
    <citation type="submission" date="2018-10" db="EMBL/GenBank/DDBJ databases">
        <title>Rhodobacter sp . BO-81.</title>
        <authorList>
            <person name="Im W.T."/>
        </authorList>
    </citation>
    <scope>NUCLEOTIDE SEQUENCE [LARGE SCALE GENOMIC DNA]</scope>
    <source>
        <strain evidence="2 3">BO-81</strain>
    </source>
</reference>
<accession>A0A421BKF7</accession>
<evidence type="ECO:0000313" key="2">
    <source>
        <dbReference type="EMBL" id="RLL62993.1"/>
    </source>
</evidence>
<proteinExistence type="predicted"/>
<organism evidence="2 3">
    <name type="scientific">Paenirhodobacter hankyongi</name>
    <dbReference type="NCBI Taxonomy" id="2294033"/>
    <lineage>
        <taxon>Bacteria</taxon>
        <taxon>Pseudomonadati</taxon>
        <taxon>Pseudomonadota</taxon>
        <taxon>Alphaproteobacteria</taxon>
        <taxon>Rhodobacterales</taxon>
        <taxon>Rhodobacter group</taxon>
        <taxon>Paenirhodobacter</taxon>
    </lineage>
</organism>
<dbReference type="SMART" id="SM00773">
    <property type="entry name" value="WGR"/>
    <property type="match status" value="1"/>
</dbReference>
<protein>
    <submittedName>
        <fullName evidence="2">WGR domain-containing protein</fullName>
    </submittedName>
</protein>
<feature type="domain" description="WGR" evidence="1">
    <location>
        <begin position="40"/>
        <end position="125"/>
    </location>
</feature>
<sequence>MTAVNRCRQAEGVDSCQLCGRRVEGGFPRPRDALGSGTREATVQIRLEKINHIRRQRRFYEISVTQTLFGEWCLVRRWGPIGRAGGGSLTIYLATLAEAEAACERLKALKLRRGYAVIPVQLPLF</sequence>
<dbReference type="SUPFAM" id="SSF142921">
    <property type="entry name" value="WGR domain-like"/>
    <property type="match status" value="1"/>
</dbReference>
<dbReference type="PROSITE" id="PS51977">
    <property type="entry name" value="WGR"/>
    <property type="match status" value="1"/>
</dbReference>
<dbReference type="Gene3D" id="2.20.140.10">
    <property type="entry name" value="WGR domain"/>
    <property type="match status" value="1"/>
</dbReference>
<keyword evidence="3" id="KW-1185">Reference proteome</keyword>
<dbReference type="CDD" id="cd07996">
    <property type="entry name" value="WGR_MMR_like"/>
    <property type="match status" value="1"/>
</dbReference>
<name>A0A421BKF7_9RHOB</name>
<evidence type="ECO:0000259" key="1">
    <source>
        <dbReference type="PROSITE" id="PS51977"/>
    </source>
</evidence>
<dbReference type="Proteomes" id="UP000279673">
    <property type="component" value="Unassembled WGS sequence"/>
</dbReference>
<dbReference type="InterPro" id="IPR008893">
    <property type="entry name" value="WGR_domain"/>
</dbReference>
<dbReference type="InterPro" id="IPR049809">
    <property type="entry name" value="YehF/YfeS-like_WGR"/>
</dbReference>